<keyword evidence="1" id="KW-1133">Transmembrane helix</keyword>
<dbReference type="InterPro" id="IPR013792">
    <property type="entry name" value="RNA3'P_cycl/enolpyr_Trfase_a/b"/>
</dbReference>
<dbReference type="GO" id="GO:0016765">
    <property type="term" value="F:transferase activity, transferring alkyl or aryl (other than methyl) groups"/>
    <property type="evidence" value="ECO:0007669"/>
    <property type="project" value="InterPro"/>
</dbReference>
<keyword evidence="3" id="KW-1185">Reference proteome</keyword>
<dbReference type="Proteomes" id="UP000070589">
    <property type="component" value="Unassembled WGS sequence"/>
</dbReference>
<feature type="transmembrane region" description="Helical" evidence="1">
    <location>
        <begin position="6"/>
        <end position="28"/>
    </location>
</feature>
<evidence type="ECO:0000313" key="3">
    <source>
        <dbReference type="Proteomes" id="UP000070589"/>
    </source>
</evidence>
<evidence type="ECO:0000313" key="2">
    <source>
        <dbReference type="EMBL" id="KXA89844.1"/>
    </source>
</evidence>
<dbReference type="InterPro" id="IPR036968">
    <property type="entry name" value="Enolpyruvate_Tfrase_sf"/>
</dbReference>
<name>A0A133U6L5_9EURY</name>
<sequence length="65" mass="7061">MISLPSGLVIRAIIGAVLAGFSLGVAGLKAKNKVTIKNRAEALRQSYPHFVTKFKELGAEMQYRT</sequence>
<dbReference type="Gene3D" id="3.65.10.10">
    <property type="entry name" value="Enolpyruvate transferase domain"/>
    <property type="match status" value="1"/>
</dbReference>
<gene>
    <name evidence="2" type="ORF">AKJ62_02265</name>
</gene>
<keyword evidence="1" id="KW-0472">Membrane</keyword>
<reference evidence="2 3" key="1">
    <citation type="journal article" date="2016" name="Sci. Rep.">
        <title>Metabolic traits of an uncultured archaeal lineage -MSBL1- from brine pools of the Red Sea.</title>
        <authorList>
            <person name="Mwirichia R."/>
            <person name="Alam I."/>
            <person name="Rashid M."/>
            <person name="Vinu M."/>
            <person name="Ba-Alawi W."/>
            <person name="Anthony Kamau A."/>
            <person name="Kamanda Ngugi D."/>
            <person name="Goker M."/>
            <person name="Klenk H.P."/>
            <person name="Bajic V."/>
            <person name="Stingl U."/>
        </authorList>
    </citation>
    <scope>NUCLEOTIDE SEQUENCE [LARGE SCALE GENOMIC DNA]</scope>
    <source>
        <strain evidence="2">SCGC-AAA259D14</strain>
    </source>
</reference>
<accession>A0A133U6L5</accession>
<comment type="caution">
    <text evidence="2">The sequence shown here is derived from an EMBL/GenBank/DDBJ whole genome shotgun (WGS) entry which is preliminary data.</text>
</comment>
<dbReference type="EMBL" id="LHXL01000021">
    <property type="protein sequence ID" value="KXA89844.1"/>
    <property type="molecule type" value="Genomic_DNA"/>
</dbReference>
<keyword evidence="1" id="KW-0812">Transmembrane</keyword>
<dbReference type="AlphaFoldDB" id="A0A133U6L5"/>
<dbReference type="SUPFAM" id="SSF55205">
    <property type="entry name" value="EPT/RTPC-like"/>
    <property type="match status" value="1"/>
</dbReference>
<proteinExistence type="predicted"/>
<protein>
    <submittedName>
        <fullName evidence="2">Uncharacterized protein</fullName>
    </submittedName>
</protein>
<evidence type="ECO:0000256" key="1">
    <source>
        <dbReference type="SAM" id="Phobius"/>
    </source>
</evidence>
<organism evidence="2 3">
    <name type="scientific">candidate division MSBL1 archaeon SCGC-AAA259D14</name>
    <dbReference type="NCBI Taxonomy" id="1698261"/>
    <lineage>
        <taxon>Archaea</taxon>
        <taxon>Methanobacteriati</taxon>
        <taxon>Methanobacteriota</taxon>
        <taxon>candidate division MSBL1</taxon>
    </lineage>
</organism>